<dbReference type="Pfam" id="PF00962">
    <property type="entry name" value="A_deaminase"/>
    <property type="match status" value="1"/>
</dbReference>
<comment type="caution">
    <text evidence="7">The sequence shown here is derived from an EMBL/GenBank/DDBJ whole genome shotgun (WGS) entry which is preliminary data.</text>
</comment>
<evidence type="ECO:0000256" key="5">
    <source>
        <dbReference type="ARBA" id="ARBA00022833"/>
    </source>
</evidence>
<dbReference type="SUPFAM" id="SSF51556">
    <property type="entry name" value="Metallo-dependent hydrolases"/>
    <property type="match status" value="1"/>
</dbReference>
<dbReference type="Proteomes" id="UP000003789">
    <property type="component" value="Unassembled WGS sequence"/>
</dbReference>
<comment type="similarity">
    <text evidence="2">Belongs to the metallo-dependent hydrolases superfamily. Adenosine and AMP deaminases family.</text>
</comment>
<accession>Q1YXC1</accession>
<dbReference type="GO" id="GO:0046872">
    <property type="term" value="F:metal ion binding"/>
    <property type="evidence" value="ECO:0007669"/>
    <property type="project" value="UniProtKB-KW"/>
</dbReference>
<name>Q1YXC1_9GAMM</name>
<evidence type="ECO:0000259" key="6">
    <source>
        <dbReference type="Pfam" id="PF00962"/>
    </source>
</evidence>
<sequence length="371" mass="43221">MQQESLTLSDFYHQFPKADLHYHLLGGVRLNTMLALADKYNVELSEIDAKCYYRAHQEETGKMKGGIEALTLLYSLMRAPEDYFQVLVEVAEDAHACGVKYIETFWNPSDLPSEYANMNYQTVTDALAEAIEHVEHTMGLVIRLIPSINREKSPEAAIDMVNDMIAYPHPYILGIGIDYKEHNASVEKFWKAYRLAEQHHYRLTAHCSEFGLHWRNVETGIELINIERIDHGYTIIDNPELTEKYAQKGVPFTVIPSNTYYFKQWPEHKDWCQKHPIRAMAKAGLNIIPCTDDWHIHNTTSANCYRVMVEDFGFDLDSLRVMMLNSIDASWITEQQKQQWRISWSEMFDSLRAKLTTEPVIPQEHLIQYRR</sequence>
<dbReference type="PANTHER" id="PTHR43114:SF6">
    <property type="entry name" value="ADENINE DEAMINASE"/>
    <property type="match status" value="1"/>
</dbReference>
<comment type="cofactor">
    <cofactor evidence="1">
        <name>Zn(2+)</name>
        <dbReference type="ChEBI" id="CHEBI:29105"/>
    </cofactor>
</comment>
<evidence type="ECO:0000313" key="7">
    <source>
        <dbReference type="EMBL" id="EAS40927.1"/>
    </source>
</evidence>
<dbReference type="InterPro" id="IPR032466">
    <property type="entry name" value="Metal_Hydrolase"/>
</dbReference>
<keyword evidence="4" id="KW-0378">Hydrolase</keyword>
<dbReference type="AlphaFoldDB" id="Q1YXC1"/>
<dbReference type="InterPro" id="IPR006330">
    <property type="entry name" value="Ado/ade_deaminase"/>
</dbReference>
<dbReference type="PANTHER" id="PTHR43114">
    <property type="entry name" value="ADENINE DEAMINASE"/>
    <property type="match status" value="1"/>
</dbReference>
<dbReference type="HOGENOM" id="CLU_039228_7_1_6"/>
<feature type="domain" description="Adenosine deaminase" evidence="6">
    <location>
        <begin position="16"/>
        <end position="339"/>
    </location>
</feature>
<dbReference type="RefSeq" id="WP_006228450.1">
    <property type="nucleotide sequence ID" value="NZ_CH724134.1"/>
</dbReference>
<keyword evidence="3" id="KW-0479">Metal-binding</keyword>
<dbReference type="OrthoDB" id="105475at2"/>
<evidence type="ECO:0000256" key="2">
    <source>
        <dbReference type="ARBA" id="ARBA00006676"/>
    </source>
</evidence>
<protein>
    <submittedName>
        <fullName evidence="7">Adenosine deaminase</fullName>
    </submittedName>
</protein>
<dbReference type="GO" id="GO:0000034">
    <property type="term" value="F:adenine deaminase activity"/>
    <property type="evidence" value="ECO:0007669"/>
    <property type="project" value="TreeGrafter"/>
</dbReference>
<evidence type="ECO:0000256" key="3">
    <source>
        <dbReference type="ARBA" id="ARBA00022723"/>
    </source>
</evidence>
<dbReference type="GO" id="GO:0043103">
    <property type="term" value="P:hypoxanthine salvage"/>
    <property type="evidence" value="ECO:0007669"/>
    <property type="project" value="TreeGrafter"/>
</dbReference>
<dbReference type="GO" id="GO:0006146">
    <property type="term" value="P:adenine catabolic process"/>
    <property type="evidence" value="ECO:0007669"/>
    <property type="project" value="TreeGrafter"/>
</dbReference>
<proteinExistence type="inferred from homology"/>
<gene>
    <name evidence="7" type="ORF">P3TCK_02231</name>
</gene>
<keyword evidence="5" id="KW-0862">Zinc</keyword>
<evidence type="ECO:0000313" key="8">
    <source>
        <dbReference type="Proteomes" id="UP000003789"/>
    </source>
</evidence>
<dbReference type="InterPro" id="IPR001365">
    <property type="entry name" value="A_deaminase_dom"/>
</dbReference>
<dbReference type="Gene3D" id="3.20.20.140">
    <property type="entry name" value="Metal-dependent hydrolases"/>
    <property type="match status" value="1"/>
</dbReference>
<evidence type="ECO:0000256" key="4">
    <source>
        <dbReference type="ARBA" id="ARBA00022801"/>
    </source>
</evidence>
<organism evidence="7 8">
    <name type="scientific">Photobacterium profundum 3TCK</name>
    <dbReference type="NCBI Taxonomy" id="314280"/>
    <lineage>
        <taxon>Bacteria</taxon>
        <taxon>Pseudomonadati</taxon>
        <taxon>Pseudomonadota</taxon>
        <taxon>Gammaproteobacteria</taxon>
        <taxon>Vibrionales</taxon>
        <taxon>Vibrionaceae</taxon>
        <taxon>Photobacterium</taxon>
    </lineage>
</organism>
<dbReference type="EMBL" id="AAPH01000044">
    <property type="protein sequence ID" value="EAS40927.1"/>
    <property type="molecule type" value="Genomic_DNA"/>
</dbReference>
<dbReference type="GO" id="GO:0005829">
    <property type="term" value="C:cytosol"/>
    <property type="evidence" value="ECO:0007669"/>
    <property type="project" value="TreeGrafter"/>
</dbReference>
<evidence type="ECO:0000256" key="1">
    <source>
        <dbReference type="ARBA" id="ARBA00001947"/>
    </source>
</evidence>
<reference evidence="7 8" key="1">
    <citation type="submission" date="2006-03" db="EMBL/GenBank/DDBJ databases">
        <authorList>
            <person name="Bartlett D.H."/>
            <person name="Valle G."/>
            <person name="Lauro F.M."/>
            <person name="Vezzi A."/>
            <person name="Simonato F."/>
            <person name="Eloe E."/>
            <person name="Vitulo N."/>
            <person name="Stratton T.K."/>
            <person name="D'angelo M."/>
            <person name="Ferriera S."/>
            <person name="Johnson J."/>
            <person name="Kravitz S."/>
            <person name="Beeson K."/>
            <person name="Sutton G."/>
            <person name="Rogers Y."/>
            <person name="Friedman R."/>
            <person name="Frazier M."/>
            <person name="Venter J.C."/>
        </authorList>
    </citation>
    <scope>NUCLEOTIDE SEQUENCE [LARGE SCALE GENOMIC DNA]</scope>
    <source>
        <strain evidence="7 8">3TCK</strain>
    </source>
</reference>